<reference evidence="4 5" key="1">
    <citation type="submission" date="2023-08" db="EMBL/GenBank/DDBJ databases">
        <title>Implementing the SeqCode for naming new Mesorhizobium species isolated from Vachellia karroo root nodules.</title>
        <authorList>
            <person name="Van Lill M."/>
        </authorList>
    </citation>
    <scope>NUCLEOTIDE SEQUENCE [LARGE SCALE GENOMIC DNA]</scope>
    <source>
        <strain evidence="4 5">VK25D</strain>
    </source>
</reference>
<name>A0ABU5AAM9_9HYPH</name>
<accession>A0ABU5AAM9</accession>
<sequence>MEKIILDCDPGHDDAIAILLAAGNPNIDLLGITTVSGNHNVENTTRNALSTCTAYGIKVPVAKGSPGPLVSDQVLAVEIHGETGLDGPELPPASFDLDRRHAVDFIIETVMAHEPKTVTLVPVGPYTNIALAIRKDPRIIGRVKKVVAMGGSYTRGNITPAAEFNVYADPEAADVVFRADWDVTMVGLDLTQTQALATPDLQDRVRAVGGPIAKFILDIWAFIATTHGGLLQIAYPAIHDACCVAALIDPAIITTEKADIRVETAGRWTKGMTVCNFEKMGGMRHFGGTAGEQVNFRHTVAMKLDHQKFCDLIVDALERLSRNKA</sequence>
<dbReference type="PANTHER" id="PTHR12304:SF4">
    <property type="entry name" value="URIDINE NUCLEOSIDASE"/>
    <property type="match status" value="1"/>
</dbReference>
<dbReference type="RefSeq" id="WP_320252424.1">
    <property type="nucleotide sequence ID" value="NZ_JAVIIQ010000014.1"/>
</dbReference>
<dbReference type="SUPFAM" id="SSF53590">
    <property type="entry name" value="Nucleoside hydrolase"/>
    <property type="match status" value="1"/>
</dbReference>
<evidence type="ECO:0000259" key="3">
    <source>
        <dbReference type="Pfam" id="PF01156"/>
    </source>
</evidence>
<comment type="caution">
    <text evidence="4">The sequence shown here is derived from an EMBL/GenBank/DDBJ whole genome shotgun (WGS) entry which is preliminary data.</text>
</comment>
<dbReference type="EMBL" id="JAVIIQ010000014">
    <property type="protein sequence ID" value="MDX8534771.1"/>
    <property type="molecule type" value="Genomic_DNA"/>
</dbReference>
<dbReference type="PANTHER" id="PTHR12304">
    <property type="entry name" value="INOSINE-URIDINE PREFERRING NUCLEOSIDE HYDROLASE"/>
    <property type="match status" value="1"/>
</dbReference>
<dbReference type="InterPro" id="IPR001910">
    <property type="entry name" value="Inosine/uridine_hydrolase_dom"/>
</dbReference>
<organism evidence="4 5">
    <name type="scientific">Mesorhizobium vachelliae</name>
    <dbReference type="NCBI Taxonomy" id="3072309"/>
    <lineage>
        <taxon>Bacteria</taxon>
        <taxon>Pseudomonadati</taxon>
        <taxon>Pseudomonadota</taxon>
        <taxon>Alphaproteobacteria</taxon>
        <taxon>Hyphomicrobiales</taxon>
        <taxon>Phyllobacteriaceae</taxon>
        <taxon>Mesorhizobium</taxon>
    </lineage>
</organism>
<dbReference type="CDD" id="cd02651">
    <property type="entry name" value="nuc_hydro_IU_UC_XIUA"/>
    <property type="match status" value="1"/>
</dbReference>
<feature type="domain" description="Inosine/uridine-preferring nucleoside hydrolase" evidence="3">
    <location>
        <begin position="4"/>
        <end position="310"/>
    </location>
</feature>
<evidence type="ECO:0000256" key="1">
    <source>
        <dbReference type="ARBA" id="ARBA00022801"/>
    </source>
</evidence>
<dbReference type="GO" id="GO:0016787">
    <property type="term" value="F:hydrolase activity"/>
    <property type="evidence" value="ECO:0007669"/>
    <property type="project" value="UniProtKB-KW"/>
</dbReference>
<evidence type="ECO:0000313" key="4">
    <source>
        <dbReference type="EMBL" id="MDX8534771.1"/>
    </source>
</evidence>
<gene>
    <name evidence="4" type="ORF">RFM42_27530</name>
</gene>
<keyword evidence="5" id="KW-1185">Reference proteome</keyword>
<keyword evidence="1 4" id="KW-0378">Hydrolase</keyword>
<dbReference type="InterPro" id="IPR036452">
    <property type="entry name" value="Ribo_hydro-like"/>
</dbReference>
<keyword evidence="2" id="KW-0326">Glycosidase</keyword>
<dbReference type="InterPro" id="IPR015910">
    <property type="entry name" value="I/U_nuclsd_hydro_CS"/>
</dbReference>
<evidence type="ECO:0000256" key="2">
    <source>
        <dbReference type="ARBA" id="ARBA00023295"/>
    </source>
</evidence>
<protein>
    <submittedName>
        <fullName evidence="4">Nucleoside hydrolase</fullName>
    </submittedName>
</protein>
<dbReference type="Gene3D" id="3.90.245.10">
    <property type="entry name" value="Ribonucleoside hydrolase-like"/>
    <property type="match status" value="1"/>
</dbReference>
<dbReference type="InterPro" id="IPR023186">
    <property type="entry name" value="IUNH"/>
</dbReference>
<dbReference type="PROSITE" id="PS01247">
    <property type="entry name" value="IUNH"/>
    <property type="match status" value="1"/>
</dbReference>
<dbReference type="Proteomes" id="UP001285154">
    <property type="component" value="Unassembled WGS sequence"/>
</dbReference>
<evidence type="ECO:0000313" key="5">
    <source>
        <dbReference type="Proteomes" id="UP001285154"/>
    </source>
</evidence>
<dbReference type="Pfam" id="PF01156">
    <property type="entry name" value="IU_nuc_hydro"/>
    <property type="match status" value="1"/>
</dbReference>
<proteinExistence type="predicted"/>